<organism evidence="1">
    <name type="scientific">Rhipicephalus zambeziensis</name>
    <dbReference type="NCBI Taxonomy" id="60191"/>
    <lineage>
        <taxon>Eukaryota</taxon>
        <taxon>Metazoa</taxon>
        <taxon>Ecdysozoa</taxon>
        <taxon>Arthropoda</taxon>
        <taxon>Chelicerata</taxon>
        <taxon>Arachnida</taxon>
        <taxon>Acari</taxon>
        <taxon>Parasitiformes</taxon>
        <taxon>Ixodida</taxon>
        <taxon>Ixodoidea</taxon>
        <taxon>Ixodidae</taxon>
        <taxon>Rhipicephalinae</taxon>
        <taxon>Rhipicephalus</taxon>
        <taxon>Rhipicephalus</taxon>
    </lineage>
</organism>
<reference evidence="1" key="1">
    <citation type="journal article" date="2017" name="Parasit. Vectors">
        <title>Sialotranscriptomics of Rhipicephalus zambeziensis reveals intricate expression profiles of secretory proteins and suggests tight temporal transcriptional regulation during blood-feeding.</title>
        <authorList>
            <person name="de Castro M.H."/>
            <person name="de Klerk D."/>
            <person name="Pienaar R."/>
            <person name="Rees D.J.G."/>
            <person name="Mans B.J."/>
        </authorList>
    </citation>
    <scope>NUCLEOTIDE SEQUENCE</scope>
    <source>
        <tissue evidence="1">Salivary glands</tissue>
    </source>
</reference>
<dbReference type="EMBL" id="GFPF01003570">
    <property type="protein sequence ID" value="MAA14716.1"/>
    <property type="molecule type" value="Transcribed_RNA"/>
</dbReference>
<proteinExistence type="predicted"/>
<accession>A0A224YAM0</accession>
<name>A0A224YAM0_9ACAR</name>
<evidence type="ECO:0000313" key="1">
    <source>
        <dbReference type="EMBL" id="MAA14716.1"/>
    </source>
</evidence>
<dbReference type="AlphaFoldDB" id="A0A224YAM0"/>
<protein>
    <submittedName>
        <fullName evidence="1">Uncharacterized protein</fullName>
    </submittedName>
</protein>
<sequence length="181" mass="21399">MVLVFVQSRSVWNNLENNKYKWCKVMGSSLFQTKMMQLYAQINTQYYARMTVKCTVSKNITFVPIPAPTHYVFIQFIVKRKQRIGQRACFCEPVSNSFLKPAGLQKVVHRTKSFCFKHHWQCTCYLQHIYNIIPFFPKGLQNRKKQMITARHKSVLQNTCPLVGRTQSQEKRGQECIFFFL</sequence>